<dbReference type="EMBL" id="SOBW01000008">
    <property type="protein sequence ID" value="TDU40541.1"/>
    <property type="molecule type" value="Genomic_DNA"/>
</dbReference>
<gene>
    <name evidence="6" type="ORF">BXY82_2592</name>
</gene>
<keyword evidence="7" id="KW-1185">Reference proteome</keyword>
<evidence type="ECO:0000256" key="1">
    <source>
        <dbReference type="ARBA" id="ARBA00022898"/>
    </source>
</evidence>
<proteinExistence type="inferred from homology"/>
<protein>
    <recommendedName>
        <fullName evidence="2">Pyridoxal phosphate homeostasis protein</fullName>
        <shortName evidence="2">PLP homeostasis protein</shortName>
    </recommendedName>
</protein>
<evidence type="ECO:0000313" key="6">
    <source>
        <dbReference type="EMBL" id="TDU40541.1"/>
    </source>
</evidence>
<dbReference type="SUPFAM" id="SSF51419">
    <property type="entry name" value="PLP-binding barrel"/>
    <property type="match status" value="1"/>
</dbReference>
<dbReference type="FunFam" id="3.20.20.10:FF:000018">
    <property type="entry name" value="Pyridoxal phosphate homeostasis protein"/>
    <property type="match status" value="1"/>
</dbReference>
<dbReference type="Gene3D" id="3.20.20.10">
    <property type="entry name" value="Alanine racemase"/>
    <property type="match status" value="1"/>
</dbReference>
<evidence type="ECO:0000313" key="7">
    <source>
        <dbReference type="Proteomes" id="UP000294689"/>
    </source>
</evidence>
<keyword evidence="1 2" id="KW-0663">Pyridoxal phosphate</keyword>
<dbReference type="PANTHER" id="PTHR10146">
    <property type="entry name" value="PROLINE SYNTHETASE CO-TRANSCRIBED BACTERIAL HOMOLOG PROTEIN"/>
    <property type="match status" value="1"/>
</dbReference>
<dbReference type="Pfam" id="PF01168">
    <property type="entry name" value="Ala_racemase_N"/>
    <property type="match status" value="1"/>
</dbReference>
<dbReference type="Proteomes" id="UP000294689">
    <property type="component" value="Unassembled WGS sequence"/>
</dbReference>
<evidence type="ECO:0000259" key="5">
    <source>
        <dbReference type="Pfam" id="PF01168"/>
    </source>
</evidence>
<comment type="cofactor">
    <cofactor evidence="3">
        <name>pyridoxal 5'-phosphate</name>
        <dbReference type="ChEBI" id="CHEBI:597326"/>
    </cofactor>
</comment>
<dbReference type="InterPro" id="IPR011078">
    <property type="entry name" value="PyrdxlP_homeostasis"/>
</dbReference>
<dbReference type="NCBIfam" id="TIGR00044">
    <property type="entry name" value="YggS family pyridoxal phosphate-dependent enzyme"/>
    <property type="match status" value="1"/>
</dbReference>
<feature type="modified residue" description="N6-(pyridoxal phosphate)lysine" evidence="2 3">
    <location>
        <position position="41"/>
    </location>
</feature>
<reference evidence="6 7" key="1">
    <citation type="submission" date="2019-03" db="EMBL/GenBank/DDBJ databases">
        <title>Genomic Encyclopedia of Archaeal and Bacterial Type Strains, Phase II (KMG-II): from individual species to whole genera.</title>
        <authorList>
            <person name="Goeker M."/>
        </authorList>
    </citation>
    <scope>NUCLEOTIDE SEQUENCE [LARGE SCALE GENOMIC DNA]</scope>
    <source>
        <strain evidence="6 7">DSM 28135</strain>
    </source>
</reference>
<dbReference type="PIRSF" id="PIRSF004848">
    <property type="entry name" value="YBL036c_PLPDEIII"/>
    <property type="match status" value="1"/>
</dbReference>
<comment type="similarity">
    <text evidence="2 4">Belongs to the pyridoxal phosphate-binding protein YggS/PROSC family.</text>
</comment>
<comment type="caution">
    <text evidence="6">The sequence shown here is derived from an EMBL/GenBank/DDBJ whole genome shotgun (WGS) entry which is preliminary data.</text>
</comment>
<evidence type="ECO:0000256" key="4">
    <source>
        <dbReference type="RuleBase" id="RU004514"/>
    </source>
</evidence>
<dbReference type="InterPro" id="IPR001608">
    <property type="entry name" value="Ala_racemase_N"/>
</dbReference>
<dbReference type="AlphaFoldDB" id="A0A4R7Q212"/>
<name>A0A4R7Q212_9FLAO</name>
<dbReference type="GO" id="GO:0030170">
    <property type="term" value="F:pyridoxal phosphate binding"/>
    <property type="evidence" value="ECO:0007669"/>
    <property type="project" value="UniProtKB-UniRule"/>
</dbReference>
<dbReference type="InterPro" id="IPR029066">
    <property type="entry name" value="PLP-binding_barrel"/>
</dbReference>
<dbReference type="CDD" id="cd00635">
    <property type="entry name" value="PLPDE_III_YBL036c_like"/>
    <property type="match status" value="1"/>
</dbReference>
<comment type="function">
    <text evidence="2">Pyridoxal 5'-phosphate (PLP)-binding protein, which is involved in PLP homeostasis.</text>
</comment>
<accession>A0A4R7Q212</accession>
<dbReference type="PANTHER" id="PTHR10146:SF14">
    <property type="entry name" value="PYRIDOXAL PHOSPHATE HOMEOSTASIS PROTEIN"/>
    <property type="match status" value="1"/>
</dbReference>
<sequence>MFVGLLEVYDKHKCIEMSIPENLHYIKSSLPEQVTLVAVSKTKSVNEIMEAYDAGQRIFGENKIQEMVDKEAQMPKDIEWHMIGHVQRNKVKYMAEFVSLIHGVDNFKLLKEINKQAKKHHRTINCLLQIKIADEDSKFGMTAKEAQDILQSDELSELNNVAVVGVMGMATFTENTQQVEDEFKRLKMIFDDLSNLEPKDSKFKIISMGMSGDYQIAISCGSTLVRIGSSIFGERNYK</sequence>
<evidence type="ECO:0000256" key="3">
    <source>
        <dbReference type="PIRSR" id="PIRSR004848-1"/>
    </source>
</evidence>
<evidence type="ECO:0000256" key="2">
    <source>
        <dbReference type="HAMAP-Rule" id="MF_02087"/>
    </source>
</evidence>
<feature type="domain" description="Alanine racemase N-terminal" evidence="5">
    <location>
        <begin position="19"/>
        <end position="235"/>
    </location>
</feature>
<dbReference type="HAMAP" id="MF_02087">
    <property type="entry name" value="PLP_homeostasis"/>
    <property type="match status" value="1"/>
</dbReference>
<organism evidence="6 7">
    <name type="scientific">Gelidibacter sediminis</name>
    <dbReference type="NCBI Taxonomy" id="1608710"/>
    <lineage>
        <taxon>Bacteria</taxon>
        <taxon>Pseudomonadati</taxon>
        <taxon>Bacteroidota</taxon>
        <taxon>Flavobacteriia</taxon>
        <taxon>Flavobacteriales</taxon>
        <taxon>Flavobacteriaceae</taxon>
        <taxon>Gelidibacter</taxon>
    </lineage>
</organism>